<dbReference type="SMART" id="SM00230">
    <property type="entry name" value="CysPc"/>
    <property type="match status" value="1"/>
</dbReference>
<proteinExistence type="inferred from homology"/>
<dbReference type="PRINTS" id="PR00704">
    <property type="entry name" value="CALPAIN"/>
</dbReference>
<sequence>MDTRHHGPPVSIKVVQEGPKFYPGSSSSDDTNPDDDFYTSWDKFIAKSPSRAAASSSLARRVAETAVAADKGDNGLNTHESPTSSYEEAKAECTAKVRAIVAECRRLNQKYVDRHFDLENQEHDCIFPLGNSSYDEDNARPSAVKRIEDIFENPQFNENRASASDVIQGQLGDCWLLAALMSLAAKPGLIKRLCVDRDEQVGVYGFVFFRDGAWVPEVIDDRLFLHVSDGEDLFVGRYVESGHRKQEVSTTSYDISKLRENLQKGGEALFFARCKNNSDTWLPLIEKAYAKSHGDYGSVEGGDTSEGIEDLTGGVSVSLKPSQILDKQRFWEELSTANDTYLFAGGAKHYERGGKTSQHAYAVLQVLDHKELKLLKLRDPWGRHQDDGPWMHKFTEWSSELVDRLGYNFKDPGVFWMTYENFLRHFYIIDRTRLFTDEWRAIQQWTSVNVPPVADYLDTQFILTISQPGPVVLVLCQPDTRYFRGLEGRYEFSLHFRIYPCPVTTSSTYIARSMLGSGCTPRGLRSVTADLDLPAGTYSVVLKITAERYTSRVSASSVVASYSSRREKLLQTGRNFDLAHAKGRRRDKERENREKEEEELKRRRTERNAKSRKVRQEAKRRDMKRRERIEKEKARRKERNFWREVREKAASKGVHFPADCCGTPSVSPPPPDYLPPALFAPDGSMPTNAGSPIDNMTDKAIAKIYDAEDDIVNDDFEWDPEIDDSVSSTSDSSDDEDDIYSDDPWSAVCVLGLRAYLKYGDAHIKVVEGTYQPNDEVDIIENTKPYDGATDAGVEVTTKEENHQPESKKIPEDGQVENRAGVVSKEHNDGQNSSEEGSSGEDTEKRGALTPLESEGDSDAPKNLPGQEQVESKGLSSPAFVDTGDTGATEEKSKDQSLPMLQHLDLDPEKSAVEGQSSADPDKALIYEKHD</sequence>
<dbReference type="PROSITE" id="PS00139">
    <property type="entry name" value="THIOL_PROTEASE_CYS"/>
    <property type="match status" value="1"/>
</dbReference>
<feature type="compositionally biased region" description="Basic and acidic residues" evidence="6">
    <location>
        <begin position="920"/>
        <end position="931"/>
    </location>
</feature>
<feature type="region of interest" description="Disordered" evidence="6">
    <location>
        <begin position="70"/>
        <end position="89"/>
    </location>
</feature>
<feature type="region of interest" description="Disordered" evidence="6">
    <location>
        <begin position="716"/>
        <end position="741"/>
    </location>
</feature>
<evidence type="ECO:0000256" key="1">
    <source>
        <dbReference type="ARBA" id="ARBA00007623"/>
    </source>
</evidence>
<dbReference type="Gene3D" id="3.90.70.10">
    <property type="entry name" value="Cysteine proteinases"/>
    <property type="match status" value="1"/>
</dbReference>
<dbReference type="RefSeq" id="XP_069203832.1">
    <property type="nucleotide sequence ID" value="XM_069340365.1"/>
</dbReference>
<feature type="region of interest" description="Disordered" evidence="6">
    <location>
        <begin position="1"/>
        <end position="34"/>
    </location>
</feature>
<comment type="similarity">
    <text evidence="1">Belongs to the peptidase C2 family.</text>
</comment>
<name>A0ABR3PN50_9PEZI</name>
<dbReference type="InterPro" id="IPR001300">
    <property type="entry name" value="Peptidase_C2_calpain_cat"/>
</dbReference>
<feature type="compositionally biased region" description="Acidic residues" evidence="6">
    <location>
        <begin position="732"/>
        <end position="741"/>
    </location>
</feature>
<comment type="caution">
    <text evidence="8">The sequence shown here is derived from an EMBL/GenBank/DDBJ whole genome shotgun (WGS) entry which is preliminary data.</text>
</comment>
<feature type="region of interest" description="Disordered" evidence="6">
    <location>
        <begin position="580"/>
        <end position="638"/>
    </location>
</feature>
<evidence type="ECO:0000259" key="7">
    <source>
        <dbReference type="PROSITE" id="PS50203"/>
    </source>
</evidence>
<evidence type="ECO:0000256" key="2">
    <source>
        <dbReference type="ARBA" id="ARBA00022670"/>
    </source>
</evidence>
<feature type="region of interest" description="Disordered" evidence="6">
    <location>
        <begin position="798"/>
        <end position="931"/>
    </location>
</feature>
<dbReference type="Pfam" id="PF00648">
    <property type="entry name" value="Peptidase_C2"/>
    <property type="match status" value="2"/>
</dbReference>
<evidence type="ECO:0000256" key="3">
    <source>
        <dbReference type="ARBA" id="ARBA00022801"/>
    </source>
</evidence>
<evidence type="ECO:0000313" key="9">
    <source>
        <dbReference type="Proteomes" id="UP001562354"/>
    </source>
</evidence>
<dbReference type="PROSITE" id="PS50203">
    <property type="entry name" value="CALPAIN_CAT"/>
    <property type="match status" value="1"/>
</dbReference>
<dbReference type="InterPro" id="IPR038765">
    <property type="entry name" value="Papain-like_cys_pep_sf"/>
</dbReference>
<evidence type="ECO:0000313" key="8">
    <source>
        <dbReference type="EMBL" id="KAL1310983.1"/>
    </source>
</evidence>
<keyword evidence="4" id="KW-0788">Thiol protease</keyword>
<feature type="compositionally biased region" description="Basic and acidic residues" evidence="6">
    <location>
        <begin position="586"/>
        <end position="638"/>
    </location>
</feature>
<dbReference type="SUPFAM" id="SSF54001">
    <property type="entry name" value="Cysteine proteinases"/>
    <property type="match status" value="1"/>
</dbReference>
<evidence type="ECO:0000256" key="4">
    <source>
        <dbReference type="ARBA" id="ARBA00022807"/>
    </source>
</evidence>
<dbReference type="PANTHER" id="PTHR10183">
    <property type="entry name" value="CALPAIN"/>
    <property type="match status" value="1"/>
</dbReference>
<keyword evidence="2" id="KW-0645">Protease</keyword>
<evidence type="ECO:0000256" key="5">
    <source>
        <dbReference type="PROSITE-ProRule" id="PRU00239"/>
    </source>
</evidence>
<dbReference type="PANTHER" id="PTHR10183:SF379">
    <property type="entry name" value="CALPAIN-5"/>
    <property type="match status" value="1"/>
</dbReference>
<protein>
    <recommendedName>
        <fullName evidence="7">Calpain catalytic domain-containing protein</fullName>
    </recommendedName>
</protein>
<gene>
    <name evidence="8" type="ORF">AAFC00_001203</name>
</gene>
<dbReference type="GeneID" id="95974906"/>
<feature type="compositionally biased region" description="Basic and acidic residues" evidence="6">
    <location>
        <begin position="798"/>
        <end position="812"/>
    </location>
</feature>
<reference evidence="8 9" key="1">
    <citation type="submission" date="2024-07" db="EMBL/GenBank/DDBJ databases">
        <title>Draft sequence of the Neodothiora populina.</title>
        <authorList>
            <person name="Drown D.D."/>
            <person name="Schuette U.S."/>
            <person name="Buechlein A.B."/>
            <person name="Rusch D.R."/>
            <person name="Winton L.W."/>
            <person name="Adams G.A."/>
        </authorList>
    </citation>
    <scope>NUCLEOTIDE SEQUENCE [LARGE SCALE GENOMIC DNA]</scope>
    <source>
        <strain evidence="8 9">CPC 39397</strain>
    </source>
</reference>
<keyword evidence="3" id="KW-0378">Hydrolase</keyword>
<keyword evidence="9" id="KW-1185">Reference proteome</keyword>
<dbReference type="InterPro" id="IPR022684">
    <property type="entry name" value="Calpain_cysteine_protease"/>
</dbReference>
<feature type="domain" description="Calpain catalytic" evidence="7">
    <location>
        <begin position="145"/>
        <end position="435"/>
    </location>
</feature>
<comment type="caution">
    <text evidence="5">Lacks conserved residue(s) required for the propagation of feature annotation.</text>
</comment>
<evidence type="ECO:0000256" key="6">
    <source>
        <dbReference type="SAM" id="MobiDB-lite"/>
    </source>
</evidence>
<feature type="compositionally biased region" description="Polar residues" evidence="6">
    <location>
        <begin position="75"/>
        <end position="86"/>
    </location>
</feature>
<dbReference type="EMBL" id="JBFMKM010000003">
    <property type="protein sequence ID" value="KAL1310983.1"/>
    <property type="molecule type" value="Genomic_DNA"/>
</dbReference>
<dbReference type="InterPro" id="IPR000169">
    <property type="entry name" value="Pept_cys_AS"/>
</dbReference>
<dbReference type="Proteomes" id="UP001562354">
    <property type="component" value="Unassembled WGS sequence"/>
</dbReference>
<organism evidence="8 9">
    <name type="scientific">Neodothiora populina</name>
    <dbReference type="NCBI Taxonomy" id="2781224"/>
    <lineage>
        <taxon>Eukaryota</taxon>
        <taxon>Fungi</taxon>
        <taxon>Dikarya</taxon>
        <taxon>Ascomycota</taxon>
        <taxon>Pezizomycotina</taxon>
        <taxon>Dothideomycetes</taxon>
        <taxon>Dothideomycetidae</taxon>
        <taxon>Dothideales</taxon>
        <taxon>Dothioraceae</taxon>
        <taxon>Neodothiora</taxon>
    </lineage>
</organism>
<accession>A0ABR3PN50</accession>